<organism evidence="3 4">
    <name type="scientific">Oceanisphaera psychrotolerans</name>
    <dbReference type="NCBI Taxonomy" id="1414654"/>
    <lineage>
        <taxon>Bacteria</taxon>
        <taxon>Pseudomonadati</taxon>
        <taxon>Pseudomonadota</taxon>
        <taxon>Gammaproteobacteria</taxon>
        <taxon>Aeromonadales</taxon>
        <taxon>Aeromonadaceae</taxon>
        <taxon>Oceanisphaera</taxon>
    </lineage>
</organism>
<evidence type="ECO:0000313" key="3">
    <source>
        <dbReference type="EMBL" id="OIN13973.1"/>
    </source>
</evidence>
<dbReference type="Pfam" id="PF13490">
    <property type="entry name" value="zf-HC2"/>
    <property type="match status" value="1"/>
</dbReference>
<keyword evidence="4" id="KW-1185">Reference proteome</keyword>
<accession>A0A1J4QKC5</accession>
<evidence type="ECO:0000256" key="1">
    <source>
        <dbReference type="SAM" id="MobiDB-lite"/>
    </source>
</evidence>
<protein>
    <recommendedName>
        <fullName evidence="2">Putative zinc-finger domain-containing protein</fullName>
    </recommendedName>
</protein>
<feature type="domain" description="Putative zinc-finger" evidence="2">
    <location>
        <begin position="4"/>
        <end position="38"/>
    </location>
</feature>
<name>A0A1J4QKC5_9GAMM</name>
<dbReference type="EMBL" id="MDKE01000003">
    <property type="protein sequence ID" value="OIN13973.1"/>
    <property type="molecule type" value="Genomic_DNA"/>
</dbReference>
<dbReference type="STRING" id="1414654.BFR47_08640"/>
<dbReference type="RefSeq" id="WP_071471338.1">
    <property type="nucleotide sequence ID" value="NZ_MDKE01000003.1"/>
</dbReference>
<proteinExistence type="predicted"/>
<reference evidence="3 4" key="1">
    <citation type="submission" date="2016-07" db="EMBL/GenBank/DDBJ databases">
        <title>Draft Genome Sequence of Oceanisphaera psychrotolerans, isolated from coastal sediment samples.</title>
        <authorList>
            <person name="Zhuo S."/>
            <person name="Ruan Z."/>
        </authorList>
    </citation>
    <scope>NUCLEOTIDE SEQUENCE [LARGE SCALE GENOMIC DNA]</scope>
    <source>
        <strain evidence="3 4">LAM-WHM-ZC</strain>
    </source>
</reference>
<sequence length="72" mass="8217">MLTCHKATRLMSESQDRPLSTGEKISLALHTMMCKGCRNFERQLPVIRSLARAYVARPDDKSSDKPDQDPQR</sequence>
<dbReference type="Proteomes" id="UP000243073">
    <property type="component" value="Unassembled WGS sequence"/>
</dbReference>
<feature type="region of interest" description="Disordered" evidence="1">
    <location>
        <begin position="1"/>
        <end position="21"/>
    </location>
</feature>
<evidence type="ECO:0000259" key="2">
    <source>
        <dbReference type="Pfam" id="PF13490"/>
    </source>
</evidence>
<comment type="caution">
    <text evidence="3">The sequence shown here is derived from an EMBL/GenBank/DDBJ whole genome shotgun (WGS) entry which is preliminary data.</text>
</comment>
<evidence type="ECO:0000313" key="4">
    <source>
        <dbReference type="Proteomes" id="UP000243073"/>
    </source>
</evidence>
<dbReference type="OrthoDB" id="8374021at2"/>
<dbReference type="InterPro" id="IPR027383">
    <property type="entry name" value="Znf_put"/>
</dbReference>
<gene>
    <name evidence="3" type="ORF">BFR47_08640</name>
</gene>
<dbReference type="AlphaFoldDB" id="A0A1J4QKC5"/>